<dbReference type="PANTHER" id="PTHR44169:SF6">
    <property type="entry name" value="NADPH-DEPENDENT 1-ACYLDIHYDROXYACETONE PHOSPHATE REDUCTASE"/>
    <property type="match status" value="1"/>
</dbReference>
<keyword evidence="5" id="KW-1185">Reference proteome</keyword>
<dbReference type="InterPro" id="IPR036291">
    <property type="entry name" value="NAD(P)-bd_dom_sf"/>
</dbReference>
<sequence length="243" mass="24624">MKLHGATALITGAGSGLGRELAADLLQRGANVYATARRPEQITLEGVRTLELDITDPASVAAAAAVATDVDLVINNAGVSFGAPLVHGDLDQIRRTFDTHLWGTLTVIRAFAPTLAANGGGGILNMLSAVGWAPFGGNLAYSAAKAAQWGLTNAVRLELAEQGTLVSGVVLGPTATEAMTSFAARMDGGDALLSLMSAPADIARIALDGLEAGKTEIIADSASATTKASLMGAPQAFGLEMLA</sequence>
<dbReference type="EMBL" id="OBDY01000002">
    <property type="protein sequence ID" value="SNY25136.1"/>
    <property type="molecule type" value="Genomic_DNA"/>
</dbReference>
<dbReference type="InterPro" id="IPR002347">
    <property type="entry name" value="SDR_fam"/>
</dbReference>
<comment type="similarity">
    <text evidence="1 3">Belongs to the short-chain dehydrogenases/reductases (SDR) family.</text>
</comment>
<dbReference type="RefSeq" id="WP_097319040.1">
    <property type="nucleotide sequence ID" value="NZ_OBDY01000002.1"/>
</dbReference>
<dbReference type="PRINTS" id="PR00081">
    <property type="entry name" value="GDHRDH"/>
</dbReference>
<evidence type="ECO:0000313" key="5">
    <source>
        <dbReference type="Proteomes" id="UP000219612"/>
    </source>
</evidence>
<proteinExistence type="inferred from homology"/>
<gene>
    <name evidence="4" type="ORF">SAMN05421748_102286</name>
</gene>
<dbReference type="AlphaFoldDB" id="A0A285GRK0"/>
<evidence type="ECO:0000256" key="2">
    <source>
        <dbReference type="ARBA" id="ARBA00023002"/>
    </source>
</evidence>
<dbReference type="PANTHER" id="PTHR44169">
    <property type="entry name" value="NADPH-DEPENDENT 1-ACYLDIHYDROXYACETONE PHOSPHATE REDUCTASE"/>
    <property type="match status" value="1"/>
</dbReference>
<name>A0A285GRK0_9ACTN</name>
<reference evidence="4 5" key="1">
    <citation type="submission" date="2017-09" db="EMBL/GenBank/DDBJ databases">
        <authorList>
            <person name="Ehlers B."/>
            <person name="Leendertz F.H."/>
        </authorList>
    </citation>
    <scope>NUCLEOTIDE SEQUENCE [LARGE SCALE GENOMIC DNA]</scope>
    <source>
        <strain evidence="4 5">CGMCC 4.6857</strain>
    </source>
</reference>
<keyword evidence="2" id="KW-0560">Oxidoreductase</keyword>
<evidence type="ECO:0000313" key="4">
    <source>
        <dbReference type="EMBL" id="SNY25136.1"/>
    </source>
</evidence>
<dbReference type="Pfam" id="PF00106">
    <property type="entry name" value="adh_short"/>
    <property type="match status" value="1"/>
</dbReference>
<accession>A0A285GRK0</accession>
<dbReference type="SUPFAM" id="SSF51735">
    <property type="entry name" value="NAD(P)-binding Rossmann-fold domains"/>
    <property type="match status" value="1"/>
</dbReference>
<dbReference type="PRINTS" id="PR00080">
    <property type="entry name" value="SDRFAMILY"/>
</dbReference>
<evidence type="ECO:0000256" key="3">
    <source>
        <dbReference type="RuleBase" id="RU000363"/>
    </source>
</evidence>
<organism evidence="4 5">
    <name type="scientific">Paractinoplanes atraurantiacus</name>
    <dbReference type="NCBI Taxonomy" id="1036182"/>
    <lineage>
        <taxon>Bacteria</taxon>
        <taxon>Bacillati</taxon>
        <taxon>Actinomycetota</taxon>
        <taxon>Actinomycetes</taxon>
        <taxon>Micromonosporales</taxon>
        <taxon>Micromonosporaceae</taxon>
        <taxon>Paractinoplanes</taxon>
    </lineage>
</organism>
<protein>
    <submittedName>
        <fullName evidence="4">Short-chain dehydrogenase</fullName>
    </submittedName>
</protein>
<dbReference type="Proteomes" id="UP000219612">
    <property type="component" value="Unassembled WGS sequence"/>
</dbReference>
<evidence type="ECO:0000256" key="1">
    <source>
        <dbReference type="ARBA" id="ARBA00006484"/>
    </source>
</evidence>
<dbReference type="NCBIfam" id="NF006119">
    <property type="entry name" value="PRK08264.1-5"/>
    <property type="match status" value="1"/>
</dbReference>
<dbReference type="Gene3D" id="3.40.50.720">
    <property type="entry name" value="NAD(P)-binding Rossmann-like Domain"/>
    <property type="match status" value="1"/>
</dbReference>
<dbReference type="OrthoDB" id="3212478at2"/>
<dbReference type="GO" id="GO:0016491">
    <property type="term" value="F:oxidoreductase activity"/>
    <property type="evidence" value="ECO:0007669"/>
    <property type="project" value="UniProtKB-KW"/>
</dbReference>